<comment type="caution">
    <text evidence="2">The sequence shown here is derived from an EMBL/GenBank/DDBJ whole genome shotgun (WGS) entry which is preliminary data.</text>
</comment>
<feature type="domain" description="Hedgehog/Intein (Hint)" evidence="1">
    <location>
        <begin position="160"/>
        <end position="297"/>
    </location>
</feature>
<dbReference type="AlphaFoldDB" id="A0A850Q7W8"/>
<proteinExistence type="predicted"/>
<dbReference type="InterPro" id="IPR028992">
    <property type="entry name" value="Hedgehog/Intein_dom"/>
</dbReference>
<organism evidence="2 3">
    <name type="scientific">Donghicola mangrovi</name>
    <dbReference type="NCBI Taxonomy" id="2729614"/>
    <lineage>
        <taxon>Bacteria</taxon>
        <taxon>Pseudomonadati</taxon>
        <taxon>Pseudomonadota</taxon>
        <taxon>Alphaproteobacteria</taxon>
        <taxon>Rhodobacterales</taxon>
        <taxon>Roseobacteraceae</taxon>
        <taxon>Donghicola</taxon>
    </lineage>
</organism>
<dbReference type="InterPro" id="IPR036844">
    <property type="entry name" value="Hint_dom_sf"/>
</dbReference>
<evidence type="ECO:0000259" key="1">
    <source>
        <dbReference type="Pfam" id="PF13403"/>
    </source>
</evidence>
<evidence type="ECO:0000313" key="3">
    <source>
        <dbReference type="Proteomes" id="UP000592216"/>
    </source>
</evidence>
<dbReference type="EMBL" id="JABCJE010000002">
    <property type="protein sequence ID" value="NVO23088.1"/>
    <property type="molecule type" value="Genomic_DNA"/>
</dbReference>
<reference evidence="2 3" key="1">
    <citation type="submission" date="2020-04" db="EMBL/GenBank/DDBJ databases">
        <title>Donghicola sp., a member of the Rhodobacteraceae family isolated from mangrove forest in Thailand.</title>
        <authorList>
            <person name="Charoenyingcharoen P."/>
            <person name="Yukphan P."/>
        </authorList>
    </citation>
    <scope>NUCLEOTIDE SEQUENCE [LARGE SCALE GENOMIC DNA]</scope>
    <source>
        <strain evidence="2 3">B5-SW-15</strain>
    </source>
</reference>
<gene>
    <name evidence="2" type="ORF">HJ536_06940</name>
</gene>
<accession>A0A850Q7W8</accession>
<dbReference type="RefSeq" id="WP_177157154.1">
    <property type="nucleotide sequence ID" value="NZ_JABCJE010000002.1"/>
</dbReference>
<name>A0A850Q7W8_9RHOB</name>
<dbReference type="Gene3D" id="2.170.16.10">
    <property type="entry name" value="Hedgehog/Intein (Hint) domain"/>
    <property type="match status" value="1"/>
</dbReference>
<dbReference type="Pfam" id="PF13403">
    <property type="entry name" value="Hint_2"/>
    <property type="match status" value="1"/>
</dbReference>
<evidence type="ECO:0000313" key="2">
    <source>
        <dbReference type="EMBL" id="NVO23088.1"/>
    </source>
</evidence>
<protein>
    <submittedName>
        <fullName evidence="2">Hint domain-containing protein</fullName>
    </submittedName>
</protein>
<sequence length="359" mass="39000">MANTFNAIYLGQYAVIDPTEGNQSAENAGALVGLTFGGEGAPLLNNFVSISPSGDPQAEYDQDNNLHNDQFWVNNTYQLTFDAIAQYNATITYVDGTSVTQPIAIFQDTNGYTFMAPYASASPYQDALEAQGIRSVTLTSLVADTWLGMTSTRQTWNYATCFTSGALIETARGPRAIEALQVGDMVRTLDHGMQAIRWIGAARVAAKGVFAPVHLQAGTLGNTRPIRLSQQHRVLLTGWQVELVAGEPEALTAARNLVNGRDITLQSGGYVTYYHLMFDRHEIVFADGLASESFHPGEAAWSMLSEPARLEILGLFPGVKAFGLPYYGGVTRPVLKAHEARLVRSMQTEPEAQVLQMAV</sequence>
<dbReference type="Proteomes" id="UP000592216">
    <property type="component" value="Unassembled WGS sequence"/>
</dbReference>
<dbReference type="SUPFAM" id="SSF51294">
    <property type="entry name" value="Hedgehog/intein (Hint) domain"/>
    <property type="match status" value="1"/>
</dbReference>